<evidence type="ECO:0000313" key="2">
    <source>
        <dbReference type="EMBL" id="ANE52657.1"/>
    </source>
</evidence>
<dbReference type="KEGG" id="fla:SY85_21415"/>
<protein>
    <recommendedName>
        <fullName evidence="4">Ig-like domain-containing protein</fullName>
    </recommendedName>
</protein>
<gene>
    <name evidence="2" type="ORF">SY85_21415</name>
</gene>
<keyword evidence="1" id="KW-1133">Transmembrane helix</keyword>
<dbReference type="EMBL" id="CP011390">
    <property type="protein sequence ID" value="ANE52657.1"/>
    <property type="molecule type" value="Genomic_DNA"/>
</dbReference>
<reference evidence="2 3" key="2">
    <citation type="journal article" date="2016" name="Int. J. Syst. Evol. Microbiol.">
        <title>Flavisolibacter tropicus sp. nov., isolated from tropical soil.</title>
        <authorList>
            <person name="Lee J.J."/>
            <person name="Kang M.S."/>
            <person name="Kim G.S."/>
            <person name="Lee C.S."/>
            <person name="Lim S."/>
            <person name="Lee J."/>
            <person name="Roh S.H."/>
            <person name="Kang H."/>
            <person name="Ha J.M."/>
            <person name="Bae S."/>
            <person name="Jung H.Y."/>
            <person name="Kim M.K."/>
        </authorList>
    </citation>
    <scope>NUCLEOTIDE SEQUENCE [LARGE SCALE GENOMIC DNA]</scope>
    <source>
        <strain evidence="2 3">LCS9</strain>
    </source>
</reference>
<accession>A0A172U0Y1</accession>
<name>A0A172U0Y1_9BACT</name>
<reference evidence="3" key="1">
    <citation type="submission" date="2015-01" db="EMBL/GenBank/DDBJ databases">
        <title>Flavisolibacter sp./LCS9/ whole genome sequencing.</title>
        <authorList>
            <person name="Kim M.K."/>
            <person name="Srinivasan S."/>
            <person name="Lee J.-J."/>
        </authorList>
    </citation>
    <scope>NUCLEOTIDE SEQUENCE [LARGE SCALE GENOMIC DNA]</scope>
    <source>
        <strain evidence="3">LCS9</strain>
    </source>
</reference>
<keyword evidence="1" id="KW-0812">Transmembrane</keyword>
<evidence type="ECO:0000313" key="3">
    <source>
        <dbReference type="Proteomes" id="UP000077177"/>
    </source>
</evidence>
<keyword evidence="1" id="KW-0472">Membrane</keyword>
<dbReference type="AlphaFoldDB" id="A0A172U0Y1"/>
<dbReference type="InterPro" id="IPR013783">
    <property type="entry name" value="Ig-like_fold"/>
</dbReference>
<keyword evidence="3" id="KW-1185">Reference proteome</keyword>
<dbReference type="Gene3D" id="2.60.40.10">
    <property type="entry name" value="Immunoglobulins"/>
    <property type="match status" value="1"/>
</dbReference>
<evidence type="ECO:0008006" key="4">
    <source>
        <dbReference type="Google" id="ProtNLM"/>
    </source>
</evidence>
<sequence>MKHLFTVKSNRSFTTGIFSTLCLVASRLVFVTLSFLSINCSLSAQSLTPSNPAKFGVDGDIFAGTRLQGSFTAAGSHDWFQQNDPSAYSVFDTAGAAEAKSQISSGQNYSFSKKMLFHTFSVQDGLLMLDGTYSRDYFGTSSTGSNADRTAFVSPAGNNKSSSNPSIWSTAPLGNSVLAKSDLIDAFIHMRRNGTSISAINPSNLFIYFAASTLNTNGDHFLDFELFKSDITYSPITGLFSNSGPAATGGRSIWEFNPDGSIKAFGDLSLSFSFNNSSVSEIAIYIWVPYSVYSTVNPTEFDFDRTSNNGWAGSSNNSGYGYAHILPNPGKTLQAWGAVNQVATPAPAWGTNSSNLGASTNNYFSNQYSAGQLAEGAIDLTSIGIDPALTSDYNRCAPPYVKVLVKSRTSSAFSSSLQDFIAPFPFLNNTETTSSIIRSNQLSCTIQKATLTASNIITDGSYHWSTTDGHIVSGGNSTEAVIDQPGSYTLSSAVYEGCPVSTETITVSKDGYQPVAQAGQTGVLTNDPTSYVTLRGGSEEESNYPTPFGNSQGLLWYWTGPQVFTSNEQNPKATKEGTYQLIVTEKRNGCTDTVWVQVAKAIPLALTLQDFSAGREDNYVQLNWQVSENESGNTFEIQRSMDGQQFSTITLLFPTEKTGFASYAYKLADANSKVTYYRLKLIDKANKITYSKIISLEKIQPKVDQAYVYQHPGLPNSVLHYQSNSNEVLMINLYNPKGILLKSLKKPVIAGPNTVPLPVANNTSVLLVELLTENNRSVIKVVN</sequence>
<dbReference type="OrthoDB" id="599464at2"/>
<organism evidence="2 3">
    <name type="scientific">Flavisolibacter tropicus</name>
    <dbReference type="NCBI Taxonomy" id="1492898"/>
    <lineage>
        <taxon>Bacteria</taxon>
        <taxon>Pseudomonadati</taxon>
        <taxon>Bacteroidota</taxon>
        <taxon>Chitinophagia</taxon>
        <taxon>Chitinophagales</taxon>
        <taxon>Chitinophagaceae</taxon>
        <taxon>Flavisolibacter</taxon>
    </lineage>
</organism>
<feature type="transmembrane region" description="Helical" evidence="1">
    <location>
        <begin position="12"/>
        <end position="36"/>
    </location>
</feature>
<evidence type="ECO:0000256" key="1">
    <source>
        <dbReference type="SAM" id="Phobius"/>
    </source>
</evidence>
<dbReference type="Proteomes" id="UP000077177">
    <property type="component" value="Chromosome"/>
</dbReference>
<proteinExistence type="predicted"/>
<dbReference type="STRING" id="1492898.SY85_21415"/>
<dbReference type="RefSeq" id="WP_066407510.1">
    <property type="nucleotide sequence ID" value="NZ_CP011390.1"/>
</dbReference>